<evidence type="ECO:0000313" key="3">
    <source>
        <dbReference type="RefSeq" id="XP_005106447.1"/>
    </source>
</evidence>
<keyword evidence="1" id="KW-0732">Signal</keyword>
<keyword evidence="2" id="KW-1185">Reference proteome</keyword>
<organism evidence="2 3">
    <name type="scientific">Aplysia californica</name>
    <name type="common">California sea hare</name>
    <dbReference type="NCBI Taxonomy" id="6500"/>
    <lineage>
        <taxon>Eukaryota</taxon>
        <taxon>Metazoa</taxon>
        <taxon>Spiralia</taxon>
        <taxon>Lophotrochozoa</taxon>
        <taxon>Mollusca</taxon>
        <taxon>Gastropoda</taxon>
        <taxon>Heterobranchia</taxon>
        <taxon>Euthyneura</taxon>
        <taxon>Tectipleura</taxon>
        <taxon>Aplysiida</taxon>
        <taxon>Aplysioidea</taxon>
        <taxon>Aplysiidae</taxon>
        <taxon>Aplysia</taxon>
    </lineage>
</organism>
<gene>
    <name evidence="3" type="primary">LOC101856917</name>
</gene>
<dbReference type="RefSeq" id="XP_005106447.1">
    <property type="nucleotide sequence ID" value="XM_005106390.2"/>
</dbReference>
<dbReference type="GeneID" id="101856917"/>
<evidence type="ECO:0000313" key="2">
    <source>
        <dbReference type="Proteomes" id="UP000694888"/>
    </source>
</evidence>
<sequence>MKTFGIAFLSAALLVGAVLAQDNDEASGSPLCVDGCSVFCETIGSLCVDIPPLVNCASIKATCNGVCGLTCDCNTKCLAGCQSMSAECEAKDENGLSQIVCKGKEAACTSACPATCAGQVITQGIKQALGQVFASMTKPAVTKAP</sequence>
<evidence type="ECO:0000256" key="1">
    <source>
        <dbReference type="SAM" id="SignalP"/>
    </source>
</evidence>
<reference evidence="3" key="1">
    <citation type="submission" date="2025-08" db="UniProtKB">
        <authorList>
            <consortium name="RefSeq"/>
        </authorList>
    </citation>
    <scope>IDENTIFICATION</scope>
</reference>
<proteinExistence type="predicted"/>
<name>A0ABM0K1C8_APLCA</name>
<feature type="signal peptide" evidence="1">
    <location>
        <begin position="1"/>
        <end position="20"/>
    </location>
</feature>
<dbReference type="Proteomes" id="UP000694888">
    <property type="component" value="Unplaced"/>
</dbReference>
<accession>A0ABM0K1C8</accession>
<feature type="chain" id="PRO_5046846175" evidence="1">
    <location>
        <begin position="21"/>
        <end position="145"/>
    </location>
</feature>
<protein>
    <submittedName>
        <fullName evidence="3">Uncharacterized protein LOC101856917</fullName>
    </submittedName>
</protein>